<feature type="transmembrane region" description="Helical" evidence="5">
    <location>
        <begin position="12"/>
        <end position="38"/>
    </location>
</feature>
<keyword evidence="3 5" id="KW-1133">Transmembrane helix</keyword>
<dbReference type="InterPro" id="IPR011701">
    <property type="entry name" value="MFS"/>
</dbReference>
<dbReference type="Proteomes" id="UP000622552">
    <property type="component" value="Unassembled WGS sequence"/>
</dbReference>
<dbReference type="PROSITE" id="PS50850">
    <property type="entry name" value="MFS"/>
    <property type="match status" value="1"/>
</dbReference>
<accession>A0A8J7GPG4</accession>
<evidence type="ECO:0000313" key="7">
    <source>
        <dbReference type="EMBL" id="MBG6134446.1"/>
    </source>
</evidence>
<sequence length="407" mass="41132">MTTTVTGRLVGILALTCGVAVGTIYFPQAISPLVAAGLGADPDAAAGVVTATQVGYALGILLLVPLGDRLPHRPLLVTLLGLTTLALAGAGLAPDLPALVGASLLVGVTAVVAPIMGPLAAGLVPAHRRGVVSGTLLSGSIAGMLVSRAFGGMLGEALGWRAPYLIAAVFTLAMALVLLRALPDTTPTSRHSYRTLVIQPLRLLRTEPPLRRSCLNQAAAFAGFSVAWTCVAMLITGPVYRLDARAVGLLALVNAATMVCAPLAGRLVDRHGPDAVNRVTLAGMAASAAVLAFGAAGGTVGLIAVTVGLLLLDVAMQSGMVANGVRIYGIATHARSRLNTAYMTCAYVSGGAGSWLGTRLYTTLGWVGVCALIAVLAVAALIRHATCRESVGAGQDQVAADTARVSS</sequence>
<feature type="transmembrane region" description="Helical" evidence="5">
    <location>
        <begin position="363"/>
        <end position="382"/>
    </location>
</feature>
<feature type="transmembrane region" description="Helical" evidence="5">
    <location>
        <begin position="75"/>
        <end position="93"/>
    </location>
</feature>
<reference evidence="7" key="1">
    <citation type="submission" date="2020-11" db="EMBL/GenBank/DDBJ databases">
        <title>Sequencing the genomes of 1000 actinobacteria strains.</title>
        <authorList>
            <person name="Klenk H.-P."/>
        </authorList>
    </citation>
    <scope>NUCLEOTIDE SEQUENCE</scope>
    <source>
        <strain evidence="7">DSM 45356</strain>
    </source>
</reference>
<evidence type="ECO:0000256" key="3">
    <source>
        <dbReference type="ARBA" id="ARBA00022989"/>
    </source>
</evidence>
<dbReference type="SUPFAM" id="SSF103473">
    <property type="entry name" value="MFS general substrate transporter"/>
    <property type="match status" value="1"/>
</dbReference>
<keyword evidence="2 5" id="KW-0812">Transmembrane</keyword>
<dbReference type="InterPro" id="IPR020846">
    <property type="entry name" value="MFS_dom"/>
</dbReference>
<protein>
    <submittedName>
        <fullName evidence="7">Putative MFS family arabinose efflux permease</fullName>
    </submittedName>
</protein>
<feature type="transmembrane region" description="Helical" evidence="5">
    <location>
        <begin position="279"/>
        <end position="312"/>
    </location>
</feature>
<name>A0A8J7GPG4_9ACTN</name>
<feature type="transmembrane region" description="Helical" evidence="5">
    <location>
        <begin position="162"/>
        <end position="182"/>
    </location>
</feature>
<gene>
    <name evidence="7" type="ORF">IW245_000640</name>
</gene>
<dbReference type="GO" id="GO:0005886">
    <property type="term" value="C:plasma membrane"/>
    <property type="evidence" value="ECO:0007669"/>
    <property type="project" value="UniProtKB-SubCell"/>
</dbReference>
<proteinExistence type="predicted"/>
<dbReference type="RefSeq" id="WP_233473174.1">
    <property type="nucleotide sequence ID" value="NZ_BONS01000028.1"/>
</dbReference>
<keyword evidence="8" id="KW-1185">Reference proteome</keyword>
<evidence type="ECO:0000256" key="1">
    <source>
        <dbReference type="ARBA" id="ARBA00004651"/>
    </source>
</evidence>
<evidence type="ECO:0000256" key="4">
    <source>
        <dbReference type="ARBA" id="ARBA00023136"/>
    </source>
</evidence>
<feature type="domain" description="Major facilitator superfamily (MFS) profile" evidence="6">
    <location>
        <begin position="6"/>
        <end position="386"/>
    </location>
</feature>
<feature type="transmembrane region" description="Helical" evidence="5">
    <location>
        <begin position="99"/>
        <end position="124"/>
    </location>
</feature>
<evidence type="ECO:0000313" key="8">
    <source>
        <dbReference type="Proteomes" id="UP000622552"/>
    </source>
</evidence>
<dbReference type="GO" id="GO:0022857">
    <property type="term" value="F:transmembrane transporter activity"/>
    <property type="evidence" value="ECO:0007669"/>
    <property type="project" value="InterPro"/>
</dbReference>
<dbReference type="CDD" id="cd17324">
    <property type="entry name" value="MFS_NepI_like"/>
    <property type="match status" value="1"/>
</dbReference>
<evidence type="ECO:0000259" key="6">
    <source>
        <dbReference type="PROSITE" id="PS50850"/>
    </source>
</evidence>
<dbReference type="Gene3D" id="1.20.1250.20">
    <property type="entry name" value="MFS general substrate transporter like domains"/>
    <property type="match status" value="1"/>
</dbReference>
<dbReference type="AlphaFoldDB" id="A0A8J7GPG4"/>
<feature type="transmembrane region" description="Helical" evidence="5">
    <location>
        <begin position="218"/>
        <end position="240"/>
    </location>
</feature>
<organism evidence="7 8">
    <name type="scientific">Longispora fulva</name>
    <dbReference type="NCBI Taxonomy" id="619741"/>
    <lineage>
        <taxon>Bacteria</taxon>
        <taxon>Bacillati</taxon>
        <taxon>Actinomycetota</taxon>
        <taxon>Actinomycetes</taxon>
        <taxon>Micromonosporales</taxon>
        <taxon>Micromonosporaceae</taxon>
        <taxon>Longispora</taxon>
    </lineage>
</organism>
<keyword evidence="4 5" id="KW-0472">Membrane</keyword>
<dbReference type="EMBL" id="JADOUF010000001">
    <property type="protein sequence ID" value="MBG6134446.1"/>
    <property type="molecule type" value="Genomic_DNA"/>
</dbReference>
<evidence type="ECO:0000256" key="5">
    <source>
        <dbReference type="SAM" id="Phobius"/>
    </source>
</evidence>
<feature type="transmembrane region" description="Helical" evidence="5">
    <location>
        <begin position="44"/>
        <end position="63"/>
    </location>
</feature>
<dbReference type="Pfam" id="PF07690">
    <property type="entry name" value="MFS_1"/>
    <property type="match status" value="1"/>
</dbReference>
<dbReference type="InterPro" id="IPR036259">
    <property type="entry name" value="MFS_trans_sf"/>
</dbReference>
<feature type="transmembrane region" description="Helical" evidence="5">
    <location>
        <begin position="246"/>
        <end position="267"/>
    </location>
</feature>
<evidence type="ECO:0000256" key="2">
    <source>
        <dbReference type="ARBA" id="ARBA00022692"/>
    </source>
</evidence>
<dbReference type="PANTHER" id="PTHR42910:SF1">
    <property type="entry name" value="MAJOR FACILITATOR SUPERFAMILY (MFS) PROFILE DOMAIN-CONTAINING PROTEIN"/>
    <property type="match status" value="1"/>
</dbReference>
<comment type="subcellular location">
    <subcellularLocation>
        <location evidence="1">Cell membrane</location>
        <topology evidence="1">Multi-pass membrane protein</topology>
    </subcellularLocation>
</comment>
<dbReference type="PANTHER" id="PTHR42910">
    <property type="entry name" value="TRANSPORTER SCO4007-RELATED"/>
    <property type="match status" value="1"/>
</dbReference>
<comment type="caution">
    <text evidence="7">The sequence shown here is derived from an EMBL/GenBank/DDBJ whole genome shotgun (WGS) entry which is preliminary data.</text>
</comment>
<feature type="transmembrane region" description="Helical" evidence="5">
    <location>
        <begin position="131"/>
        <end position="150"/>
    </location>
</feature>